<evidence type="ECO:0000256" key="4">
    <source>
        <dbReference type="ARBA" id="ARBA00022801"/>
    </source>
</evidence>
<accession>A0A841H4I7</accession>
<feature type="domain" description="Endoribonuclease YicC-like C-terminal" evidence="7">
    <location>
        <begin position="173"/>
        <end position="293"/>
    </location>
</feature>
<dbReference type="Pfam" id="PF03755">
    <property type="entry name" value="YicC-like_N"/>
    <property type="match status" value="1"/>
</dbReference>
<comment type="similarity">
    <text evidence="5">Belongs to the YicC/YloC family.</text>
</comment>
<comment type="caution">
    <text evidence="8">The sequence shown here is derived from an EMBL/GenBank/DDBJ whole genome shotgun (WGS) entry which is preliminary data.</text>
</comment>
<evidence type="ECO:0000259" key="6">
    <source>
        <dbReference type="Pfam" id="PF03755"/>
    </source>
</evidence>
<dbReference type="Proteomes" id="UP000582837">
    <property type="component" value="Unassembled WGS sequence"/>
</dbReference>
<organism evidence="8 9">
    <name type="scientific">Longimicrobium terrae</name>
    <dbReference type="NCBI Taxonomy" id="1639882"/>
    <lineage>
        <taxon>Bacteria</taxon>
        <taxon>Pseudomonadati</taxon>
        <taxon>Gemmatimonadota</taxon>
        <taxon>Longimicrobiia</taxon>
        <taxon>Longimicrobiales</taxon>
        <taxon>Longimicrobiaceae</taxon>
        <taxon>Longimicrobium</taxon>
    </lineage>
</organism>
<dbReference type="GO" id="GO:0016787">
    <property type="term" value="F:hydrolase activity"/>
    <property type="evidence" value="ECO:0007669"/>
    <property type="project" value="UniProtKB-KW"/>
</dbReference>
<dbReference type="RefSeq" id="WP_170040006.1">
    <property type="nucleotide sequence ID" value="NZ_JABDTL010000002.1"/>
</dbReference>
<gene>
    <name evidence="8" type="ORF">HNQ61_004643</name>
</gene>
<proteinExistence type="inferred from homology"/>
<evidence type="ECO:0000256" key="5">
    <source>
        <dbReference type="ARBA" id="ARBA00035648"/>
    </source>
</evidence>
<reference evidence="8 9" key="1">
    <citation type="submission" date="2020-08" db="EMBL/GenBank/DDBJ databases">
        <title>Genomic Encyclopedia of Type Strains, Phase IV (KMG-IV): sequencing the most valuable type-strain genomes for metagenomic binning, comparative biology and taxonomic classification.</title>
        <authorList>
            <person name="Goeker M."/>
        </authorList>
    </citation>
    <scope>NUCLEOTIDE SEQUENCE [LARGE SCALE GENOMIC DNA]</scope>
    <source>
        <strain evidence="8 9">DSM 29007</strain>
    </source>
</reference>
<keyword evidence="4" id="KW-0378">Hydrolase</keyword>
<evidence type="ECO:0000313" key="9">
    <source>
        <dbReference type="Proteomes" id="UP000582837"/>
    </source>
</evidence>
<evidence type="ECO:0000256" key="2">
    <source>
        <dbReference type="ARBA" id="ARBA00022722"/>
    </source>
</evidence>
<keyword evidence="9" id="KW-1185">Reference proteome</keyword>
<sequence>MTGFGEAARETAAGTLRVEIRTVNHRHLSVNFRTPPSLSKWEPQLREWLRGELSRGHVNGSLRLEPAGASGAAAFGLSLDEERVRAYLALFTDLRERFGVGGEPDLASLLRFGDVIVRDDDGAKAELDVEELRAVVEDAARATARMREDEGRRLADDLEGRIAAIETALNAIAELAPARLIAERDRLRTAIAELSGGVAVNEDRLAQEIAHLAERWDINEELVRFRSHNELFRELMAAEATEPVGKRLSFLVQEMHREANTIGSKANHAGIAHRVIAIKEEVERLREQVENVE</sequence>
<comment type="cofactor">
    <cofactor evidence="1">
        <name>a divalent metal cation</name>
        <dbReference type="ChEBI" id="CHEBI:60240"/>
    </cofactor>
</comment>
<keyword evidence="2" id="KW-0540">Nuclease</keyword>
<feature type="domain" description="Endoribonuclease YicC-like N-terminal" evidence="6">
    <location>
        <begin position="1"/>
        <end position="155"/>
    </location>
</feature>
<dbReference type="NCBIfam" id="TIGR00255">
    <property type="entry name" value="YicC/YloC family endoribonuclease"/>
    <property type="match status" value="1"/>
</dbReference>
<dbReference type="InterPro" id="IPR013551">
    <property type="entry name" value="YicC-like_C"/>
</dbReference>
<dbReference type="PANTHER" id="PTHR30636:SF3">
    <property type="entry name" value="UPF0701 PROTEIN YICC"/>
    <property type="match status" value="1"/>
</dbReference>
<dbReference type="EMBL" id="JACHIA010000020">
    <property type="protein sequence ID" value="MBB6072977.1"/>
    <property type="molecule type" value="Genomic_DNA"/>
</dbReference>
<protein>
    <submittedName>
        <fullName evidence="8">Uncharacterized protein (TIGR00255 family)</fullName>
    </submittedName>
</protein>
<keyword evidence="3" id="KW-0255">Endonuclease</keyword>
<name>A0A841H4I7_9BACT</name>
<dbReference type="InterPro" id="IPR005229">
    <property type="entry name" value="YicC/YloC-like"/>
</dbReference>
<dbReference type="Pfam" id="PF08340">
    <property type="entry name" value="YicC-like_C"/>
    <property type="match status" value="1"/>
</dbReference>
<evidence type="ECO:0000313" key="8">
    <source>
        <dbReference type="EMBL" id="MBB6072977.1"/>
    </source>
</evidence>
<dbReference type="GO" id="GO:0004521">
    <property type="term" value="F:RNA endonuclease activity"/>
    <property type="evidence" value="ECO:0007669"/>
    <property type="project" value="InterPro"/>
</dbReference>
<evidence type="ECO:0000256" key="3">
    <source>
        <dbReference type="ARBA" id="ARBA00022759"/>
    </source>
</evidence>
<dbReference type="InterPro" id="IPR013527">
    <property type="entry name" value="YicC-like_N"/>
</dbReference>
<evidence type="ECO:0000259" key="7">
    <source>
        <dbReference type="Pfam" id="PF08340"/>
    </source>
</evidence>
<dbReference type="AlphaFoldDB" id="A0A841H4I7"/>
<evidence type="ECO:0000256" key="1">
    <source>
        <dbReference type="ARBA" id="ARBA00001968"/>
    </source>
</evidence>
<dbReference type="PANTHER" id="PTHR30636">
    <property type="entry name" value="UPF0701 PROTEIN YICC"/>
    <property type="match status" value="1"/>
</dbReference>